<name>A0A382TC46_9ZZZZ</name>
<organism evidence="2">
    <name type="scientific">marine metagenome</name>
    <dbReference type="NCBI Taxonomy" id="408172"/>
    <lineage>
        <taxon>unclassified sequences</taxon>
        <taxon>metagenomes</taxon>
        <taxon>ecological metagenomes</taxon>
    </lineage>
</organism>
<dbReference type="EMBL" id="UINC01135513">
    <property type="protein sequence ID" value="SVD19709.1"/>
    <property type="molecule type" value="Genomic_DNA"/>
</dbReference>
<protein>
    <submittedName>
        <fullName evidence="2">Uncharacterized protein</fullName>
    </submittedName>
</protein>
<reference evidence="2" key="1">
    <citation type="submission" date="2018-05" db="EMBL/GenBank/DDBJ databases">
        <authorList>
            <person name="Lanie J.A."/>
            <person name="Ng W.-L."/>
            <person name="Kazmierczak K.M."/>
            <person name="Andrzejewski T.M."/>
            <person name="Davidsen T.M."/>
            <person name="Wayne K.J."/>
            <person name="Tettelin H."/>
            <person name="Glass J.I."/>
            <person name="Rusch D."/>
            <person name="Podicherti R."/>
            <person name="Tsui H.-C.T."/>
            <person name="Winkler M.E."/>
        </authorList>
    </citation>
    <scope>NUCLEOTIDE SEQUENCE</scope>
</reference>
<gene>
    <name evidence="2" type="ORF">METZ01_LOCUS372563</name>
</gene>
<proteinExistence type="predicted"/>
<feature type="region of interest" description="Disordered" evidence="1">
    <location>
        <begin position="1"/>
        <end position="23"/>
    </location>
</feature>
<sequence length="75" mass="8686">VNKGQPMKRHMKTIDQPESNQGQRNTIVGFRITEDEQTKLKSIQRTMRTKGIRGTTSDALRMILHTFDLQSWTKA</sequence>
<feature type="non-terminal residue" evidence="2">
    <location>
        <position position="1"/>
    </location>
</feature>
<dbReference type="AlphaFoldDB" id="A0A382TC46"/>
<feature type="compositionally biased region" description="Basic residues" evidence="1">
    <location>
        <begin position="1"/>
        <end position="11"/>
    </location>
</feature>
<evidence type="ECO:0000256" key="1">
    <source>
        <dbReference type="SAM" id="MobiDB-lite"/>
    </source>
</evidence>
<evidence type="ECO:0000313" key="2">
    <source>
        <dbReference type="EMBL" id="SVD19709.1"/>
    </source>
</evidence>
<accession>A0A382TC46</accession>